<keyword evidence="2" id="KW-0129">CBS domain</keyword>
<dbReference type="SMART" id="SM00116">
    <property type="entry name" value="CBS"/>
    <property type="match status" value="2"/>
</dbReference>
<dbReference type="InterPro" id="IPR046342">
    <property type="entry name" value="CBS_dom_sf"/>
</dbReference>
<dbReference type="EMBL" id="JADKBR010000029">
    <property type="protein sequence ID" value="MBK8892487.1"/>
    <property type="molecule type" value="Genomic_DNA"/>
</dbReference>
<proteinExistence type="predicted"/>
<dbReference type="PANTHER" id="PTHR48108:SF26">
    <property type="entry name" value="CBS DOMAIN-CONTAINING PROTEIN DDB_G0289609"/>
    <property type="match status" value="1"/>
</dbReference>
<dbReference type="InterPro" id="IPR051462">
    <property type="entry name" value="CBS_domain-containing"/>
</dbReference>
<dbReference type="Proteomes" id="UP000808146">
    <property type="component" value="Unassembled WGS sequence"/>
</dbReference>
<reference evidence="4" key="1">
    <citation type="submission" date="2020-10" db="EMBL/GenBank/DDBJ databases">
        <title>Connecting structure to function with the recovery of over 1000 high-quality activated sludge metagenome-assembled genomes encoding full-length rRNA genes using long-read sequencing.</title>
        <authorList>
            <person name="Singleton C.M."/>
            <person name="Petriglieri F."/>
            <person name="Kristensen J.M."/>
            <person name="Kirkegaard R.H."/>
            <person name="Michaelsen T.Y."/>
            <person name="Andersen M.H."/>
            <person name="Karst S.M."/>
            <person name="Dueholm M.S."/>
            <person name="Nielsen P.H."/>
            <person name="Albertsen M."/>
        </authorList>
    </citation>
    <scope>NUCLEOTIDE SEQUENCE</scope>
    <source>
        <strain evidence="4">OdNE_18-Q3-R46-58_BAT3C.305</strain>
    </source>
</reference>
<dbReference type="Pfam" id="PF00571">
    <property type="entry name" value="CBS"/>
    <property type="match status" value="2"/>
</dbReference>
<dbReference type="SUPFAM" id="SSF54631">
    <property type="entry name" value="CBS-domain pair"/>
    <property type="match status" value="1"/>
</dbReference>
<evidence type="ECO:0000256" key="2">
    <source>
        <dbReference type="PROSITE-ProRule" id="PRU00703"/>
    </source>
</evidence>
<name>A0A9D7QML9_9RHOO</name>
<gene>
    <name evidence="4" type="ORF">IPN75_20100</name>
</gene>
<protein>
    <submittedName>
        <fullName evidence="4">CBS domain-containing protein</fullName>
    </submittedName>
</protein>
<evidence type="ECO:0000313" key="5">
    <source>
        <dbReference type="Proteomes" id="UP000808146"/>
    </source>
</evidence>
<keyword evidence="1" id="KW-0677">Repeat</keyword>
<dbReference type="InterPro" id="IPR000644">
    <property type="entry name" value="CBS_dom"/>
</dbReference>
<dbReference type="PANTHER" id="PTHR48108">
    <property type="entry name" value="CBS DOMAIN-CONTAINING PROTEIN CBSX2, CHLOROPLASTIC"/>
    <property type="match status" value="1"/>
</dbReference>
<evidence type="ECO:0000256" key="1">
    <source>
        <dbReference type="ARBA" id="ARBA00022737"/>
    </source>
</evidence>
<comment type="caution">
    <text evidence="4">The sequence shown here is derived from an EMBL/GenBank/DDBJ whole genome shotgun (WGS) entry which is preliminary data.</text>
</comment>
<organism evidence="4 5">
    <name type="scientific">Candidatus Dechloromonas phosphorivorans</name>
    <dbReference type="NCBI Taxonomy" id="2899244"/>
    <lineage>
        <taxon>Bacteria</taxon>
        <taxon>Pseudomonadati</taxon>
        <taxon>Pseudomonadota</taxon>
        <taxon>Betaproteobacteria</taxon>
        <taxon>Rhodocyclales</taxon>
        <taxon>Azonexaceae</taxon>
        <taxon>Dechloromonas</taxon>
    </lineage>
</organism>
<evidence type="ECO:0000313" key="4">
    <source>
        <dbReference type="EMBL" id="MBK8892487.1"/>
    </source>
</evidence>
<accession>A0A9D7QML9</accession>
<dbReference type="AlphaFoldDB" id="A0A9D7QML9"/>
<dbReference type="Gene3D" id="3.10.580.10">
    <property type="entry name" value="CBS-domain"/>
    <property type="match status" value="1"/>
</dbReference>
<evidence type="ECO:0000259" key="3">
    <source>
        <dbReference type="PROSITE" id="PS51371"/>
    </source>
</evidence>
<dbReference type="PROSITE" id="PS51371">
    <property type="entry name" value="CBS"/>
    <property type="match status" value="1"/>
</dbReference>
<sequence length="146" mass="16037">MPSRPILEIIGDRGFHSAKPSISVRAVAHHLKEFNAGAVLVIDEESGSLLGICTERDLTFKVLAEGLDANVTTVGEIMTHDPQTISPDKPFGHVLHLMFEGGFRHMPVVDPQGRPIGVVSARDALGLDMLKFRDELEFRENVTEIL</sequence>
<feature type="domain" description="CBS" evidence="3">
    <location>
        <begin position="78"/>
        <end position="135"/>
    </location>
</feature>